<name>J9BRW2_9ZZZZ</name>
<evidence type="ECO:0000313" key="1">
    <source>
        <dbReference type="EMBL" id="EJW90315.1"/>
    </source>
</evidence>
<dbReference type="EMBL" id="AMCI01008913">
    <property type="protein sequence ID" value="EJW90315.1"/>
    <property type="molecule type" value="Genomic_DNA"/>
</dbReference>
<accession>J9BRW2</accession>
<dbReference type="AlphaFoldDB" id="J9BRW2"/>
<organism evidence="1">
    <name type="scientific">gut metagenome</name>
    <dbReference type="NCBI Taxonomy" id="749906"/>
    <lineage>
        <taxon>unclassified sequences</taxon>
        <taxon>metagenomes</taxon>
        <taxon>organismal metagenomes</taxon>
    </lineage>
</organism>
<protein>
    <submittedName>
        <fullName evidence="1">Uncharacterized protein</fullName>
    </submittedName>
</protein>
<reference evidence="1" key="1">
    <citation type="journal article" date="2012" name="PLoS ONE">
        <title>Gene sets for utilization of primary and secondary nutrition supplies in the distal gut of endangered iberian lynx.</title>
        <authorList>
            <person name="Alcaide M."/>
            <person name="Messina E."/>
            <person name="Richter M."/>
            <person name="Bargiela R."/>
            <person name="Peplies J."/>
            <person name="Huws S.A."/>
            <person name="Newbold C.J."/>
            <person name="Golyshin P.N."/>
            <person name="Simon M.A."/>
            <person name="Lopez G."/>
            <person name="Yakimov M.M."/>
            <person name="Ferrer M."/>
        </authorList>
    </citation>
    <scope>NUCLEOTIDE SEQUENCE</scope>
</reference>
<comment type="caution">
    <text evidence="1">The sequence shown here is derived from an EMBL/GenBank/DDBJ whole genome shotgun (WGS) entry which is preliminary data.</text>
</comment>
<gene>
    <name evidence="1" type="ORF">EVA_21578</name>
</gene>
<proteinExistence type="predicted"/>
<sequence length="40" mass="4707">MTFLILFYLFRASVKTEFPFLGQLPSRVLRLLSAGYRILK</sequence>